<name>A0A7S4QKC2_9STRA</name>
<feature type="transmembrane region" description="Helical" evidence="8">
    <location>
        <begin position="291"/>
        <end position="312"/>
    </location>
</feature>
<feature type="transmembrane region" description="Helical" evidence="8">
    <location>
        <begin position="198"/>
        <end position="219"/>
    </location>
</feature>
<evidence type="ECO:0008006" key="10">
    <source>
        <dbReference type="Google" id="ProtNLM"/>
    </source>
</evidence>
<evidence type="ECO:0000256" key="4">
    <source>
        <dbReference type="ARBA" id="ARBA00022692"/>
    </source>
</evidence>
<protein>
    <recommendedName>
        <fullName evidence="10">Xanthine/uracil permease</fullName>
    </recommendedName>
</protein>
<keyword evidence="5 8" id="KW-1133">Transmembrane helix</keyword>
<dbReference type="NCBIfam" id="TIGR00801">
    <property type="entry name" value="ncs2"/>
    <property type="match status" value="1"/>
</dbReference>
<evidence type="ECO:0000256" key="2">
    <source>
        <dbReference type="ARBA" id="ARBA00008821"/>
    </source>
</evidence>
<feature type="transmembrane region" description="Helical" evidence="8">
    <location>
        <begin position="165"/>
        <end position="186"/>
    </location>
</feature>
<feature type="transmembrane region" description="Helical" evidence="8">
    <location>
        <begin position="128"/>
        <end position="145"/>
    </location>
</feature>
<proteinExistence type="inferred from homology"/>
<organism evidence="9">
    <name type="scientific">Ditylum brightwellii</name>
    <dbReference type="NCBI Taxonomy" id="49249"/>
    <lineage>
        <taxon>Eukaryota</taxon>
        <taxon>Sar</taxon>
        <taxon>Stramenopiles</taxon>
        <taxon>Ochrophyta</taxon>
        <taxon>Bacillariophyta</taxon>
        <taxon>Mediophyceae</taxon>
        <taxon>Lithodesmiophycidae</taxon>
        <taxon>Lithodesmiales</taxon>
        <taxon>Lithodesmiaceae</taxon>
        <taxon>Ditylum</taxon>
    </lineage>
</organism>
<feature type="transmembrane region" description="Helical" evidence="8">
    <location>
        <begin position="414"/>
        <end position="436"/>
    </location>
</feature>
<dbReference type="PANTHER" id="PTHR42810:SF2">
    <property type="entry name" value="PURINE PERMEASE C1399.01C-RELATED"/>
    <property type="match status" value="1"/>
</dbReference>
<evidence type="ECO:0000256" key="3">
    <source>
        <dbReference type="ARBA" id="ARBA00022448"/>
    </source>
</evidence>
<dbReference type="GO" id="GO:0005886">
    <property type="term" value="C:plasma membrane"/>
    <property type="evidence" value="ECO:0007669"/>
    <property type="project" value="UniProtKB-ARBA"/>
</dbReference>
<gene>
    <name evidence="9" type="ORF">DBRI00130_LOCUS3477</name>
</gene>
<dbReference type="Pfam" id="PF00860">
    <property type="entry name" value="Xan_ur_permease"/>
    <property type="match status" value="1"/>
</dbReference>
<feature type="transmembrane region" description="Helical" evidence="8">
    <location>
        <begin position="225"/>
        <end position="247"/>
    </location>
</feature>
<evidence type="ECO:0000256" key="7">
    <source>
        <dbReference type="SAM" id="MobiDB-lite"/>
    </source>
</evidence>
<feature type="region of interest" description="Disordered" evidence="7">
    <location>
        <begin position="529"/>
        <end position="551"/>
    </location>
</feature>
<dbReference type="InterPro" id="IPR006043">
    <property type="entry name" value="NCS2"/>
</dbReference>
<feature type="transmembrane region" description="Helical" evidence="8">
    <location>
        <begin position="390"/>
        <end position="408"/>
    </location>
</feature>
<evidence type="ECO:0000256" key="5">
    <source>
        <dbReference type="ARBA" id="ARBA00022989"/>
    </source>
</evidence>
<dbReference type="PANTHER" id="PTHR42810">
    <property type="entry name" value="PURINE PERMEASE C1399.01C-RELATED"/>
    <property type="match status" value="1"/>
</dbReference>
<keyword evidence="3" id="KW-0813">Transport</keyword>
<feature type="compositionally biased region" description="Basic and acidic residues" evidence="7">
    <location>
        <begin position="542"/>
        <end position="551"/>
    </location>
</feature>
<reference evidence="9" key="1">
    <citation type="submission" date="2021-01" db="EMBL/GenBank/DDBJ databases">
        <authorList>
            <person name="Corre E."/>
            <person name="Pelletier E."/>
            <person name="Niang G."/>
            <person name="Scheremetjew M."/>
            <person name="Finn R."/>
            <person name="Kale V."/>
            <person name="Holt S."/>
            <person name="Cochrane G."/>
            <person name="Meng A."/>
            <person name="Brown T."/>
            <person name="Cohen L."/>
        </authorList>
    </citation>
    <scope>NUCLEOTIDE SEQUENCE</scope>
    <source>
        <strain evidence="9">GSO104</strain>
    </source>
</reference>
<feature type="transmembrane region" description="Helical" evidence="8">
    <location>
        <begin position="98"/>
        <end position="116"/>
    </location>
</feature>
<comment type="similarity">
    <text evidence="2">Belongs to the nucleobase:cation symporter-2 (NCS2) (TC 2.A.40) family.</text>
</comment>
<dbReference type="GO" id="GO:0042907">
    <property type="term" value="F:xanthine transmembrane transporter activity"/>
    <property type="evidence" value="ECO:0007669"/>
    <property type="project" value="TreeGrafter"/>
</dbReference>
<dbReference type="InterPro" id="IPR006042">
    <property type="entry name" value="Xan_ur_permease"/>
</dbReference>
<keyword evidence="4 8" id="KW-0812">Transmembrane</keyword>
<evidence type="ECO:0000256" key="8">
    <source>
        <dbReference type="SAM" id="Phobius"/>
    </source>
</evidence>
<feature type="transmembrane region" description="Helical" evidence="8">
    <location>
        <begin position="448"/>
        <end position="465"/>
    </location>
</feature>
<evidence type="ECO:0000256" key="1">
    <source>
        <dbReference type="ARBA" id="ARBA00004141"/>
    </source>
</evidence>
<sequence length="551" mass="59189">MSEPVAEEDFTEESTKVIEEKGFVKKYLLGDYDYGVLCMPRLNPWKVDTKHKLQYYGKDEALPPLLAAFLGFQHALAVVGGTALPGIILGSYDPTGKAAPYLVSYALITSGICSWIQIMHAPIPKTRYFLGSGLMCLIATSFAFLPTAEESIKLMMAEGKTFDEAYGSLLGVFLLGSVFQAGIAFIPPRILRKIFPPWLAGMGVFLIGINLTGVGVSQWGSGGQFLPYGSAESIGLGFFVMCVLIFLELFGSPFLRSTSIAIAIMVGYILAACTSDRNGNPYVDTAPLEEAPVILFLWTKTFPIGFYAPAFVPTLIAYIVSTVETYGDTCATAQASGYTPDDPYWDEALQGGLLGDSVNSFISALSMVLPSTTLSQNIGIISLTNVASRWAGIACGVWMFLFGVFGKFGAFLTIIPLSVFGGMSTFLFANIAVSGIKVMTSEPLTRRSRFILAISLSFGVGTIIRKDWLTSTAFLDCGAIENEAKKGLCTAATVTMGTGYAIGCIVALLLNSILPADLESMEEEEALPLTAKKVEESEESVESEKLEAEIS</sequence>
<comment type="subcellular location">
    <subcellularLocation>
        <location evidence="1">Membrane</location>
        <topology evidence="1">Multi-pass membrane protein</topology>
    </subcellularLocation>
</comment>
<accession>A0A7S4QKC2</accession>
<feature type="transmembrane region" description="Helical" evidence="8">
    <location>
        <begin position="491"/>
        <end position="514"/>
    </location>
</feature>
<feature type="transmembrane region" description="Helical" evidence="8">
    <location>
        <begin position="254"/>
        <end position="271"/>
    </location>
</feature>
<dbReference type="AlphaFoldDB" id="A0A7S4QKC2"/>
<dbReference type="EMBL" id="HBNS01004288">
    <property type="protein sequence ID" value="CAE4584988.1"/>
    <property type="molecule type" value="Transcribed_RNA"/>
</dbReference>
<evidence type="ECO:0000313" key="9">
    <source>
        <dbReference type="EMBL" id="CAE4584988.1"/>
    </source>
</evidence>
<keyword evidence="6 8" id="KW-0472">Membrane</keyword>
<evidence type="ECO:0000256" key="6">
    <source>
        <dbReference type="ARBA" id="ARBA00023136"/>
    </source>
</evidence>
<feature type="transmembrane region" description="Helical" evidence="8">
    <location>
        <begin position="65"/>
        <end position="92"/>
    </location>
</feature>